<comment type="caution">
    <text evidence="1">The sequence shown here is derived from an EMBL/GenBank/DDBJ whole genome shotgun (WGS) entry which is preliminary data.</text>
</comment>
<gene>
    <name evidence="1" type="ORF">F7R25_29515</name>
</gene>
<evidence type="ECO:0000313" key="2">
    <source>
        <dbReference type="Proteomes" id="UP000473470"/>
    </source>
</evidence>
<evidence type="ECO:0000313" key="1">
    <source>
        <dbReference type="EMBL" id="KAB0633560.1"/>
    </source>
</evidence>
<dbReference type="EMBL" id="VZOK01000065">
    <property type="protein sequence ID" value="KAB0633560.1"/>
    <property type="molecule type" value="Genomic_DNA"/>
</dbReference>
<dbReference type="Proteomes" id="UP000473470">
    <property type="component" value="Unassembled WGS sequence"/>
</dbReference>
<sequence length="85" mass="9227">MAWYDLDEWNALGASGEGVKVALQKIATQLEGIAESSAKLSADAAARAEYARTMWKNLDELSVGAIKALDSGDRSRLDAQICHFR</sequence>
<reference evidence="1 2" key="1">
    <citation type="submission" date="2019-09" db="EMBL/GenBank/DDBJ databases">
        <title>Draft genome sequences of 48 bacterial type strains from the CCUG.</title>
        <authorList>
            <person name="Tunovic T."/>
            <person name="Pineiro-Iglesias B."/>
            <person name="Unosson C."/>
            <person name="Inganas E."/>
            <person name="Ohlen M."/>
            <person name="Cardew S."/>
            <person name="Jensie-Markopoulos S."/>
            <person name="Salva-Serra F."/>
            <person name="Jaen-Luchoro D."/>
            <person name="Karlsson R."/>
            <person name="Svensson-Stadler L."/>
            <person name="Chun J."/>
            <person name="Moore E."/>
        </authorList>
    </citation>
    <scope>NUCLEOTIDE SEQUENCE [LARGE SCALE GENOMIC DNA]</scope>
    <source>
        <strain evidence="1 2">CCUG 65686</strain>
    </source>
</reference>
<organism evidence="1 2">
    <name type="scientific">Burkholderia stagnalis</name>
    <dbReference type="NCBI Taxonomy" id="1503054"/>
    <lineage>
        <taxon>Bacteria</taxon>
        <taxon>Pseudomonadati</taxon>
        <taxon>Pseudomonadota</taxon>
        <taxon>Betaproteobacteria</taxon>
        <taxon>Burkholderiales</taxon>
        <taxon>Burkholderiaceae</taxon>
        <taxon>Burkholderia</taxon>
        <taxon>Burkholderia cepacia complex</taxon>
    </lineage>
</organism>
<dbReference type="RefSeq" id="WP_150999247.1">
    <property type="nucleotide sequence ID" value="NZ_CABVPM010000020.1"/>
</dbReference>
<protein>
    <submittedName>
        <fullName evidence="1">Uncharacterized protein</fullName>
    </submittedName>
</protein>
<proteinExistence type="predicted"/>
<dbReference type="AlphaFoldDB" id="A0A6L3MP12"/>
<accession>A0A6L3MP12</accession>
<name>A0A6L3MP12_9BURK</name>